<evidence type="ECO:0000313" key="3">
    <source>
        <dbReference type="Proteomes" id="UP000563524"/>
    </source>
</evidence>
<dbReference type="EMBL" id="JACHOB010000001">
    <property type="protein sequence ID" value="MBB4657508.1"/>
    <property type="molecule type" value="Genomic_DNA"/>
</dbReference>
<gene>
    <name evidence="2" type="ORF">GGQ59_000008</name>
</gene>
<dbReference type="Pfam" id="PF13340">
    <property type="entry name" value="DUF4096"/>
    <property type="match status" value="1"/>
</dbReference>
<reference evidence="2 3" key="1">
    <citation type="submission" date="2020-08" db="EMBL/GenBank/DDBJ databases">
        <title>Genomic Encyclopedia of Type Strains, Phase IV (KMG-IV): sequencing the most valuable type-strain genomes for metagenomic binning, comparative biology and taxonomic classification.</title>
        <authorList>
            <person name="Goeker M."/>
        </authorList>
    </citation>
    <scope>NUCLEOTIDE SEQUENCE [LARGE SCALE GENOMIC DNA]</scope>
    <source>
        <strain evidence="2 3">DSM 102850</strain>
    </source>
</reference>
<sequence>MRFDLTDKEWAVLEPLLPPVRQGGARRDDRQVLNGIFYVLRTGVPWDDLPARYGPPGTVYNRFNRWAQQGIWRRMYEALEAALPQSVEMIDSTSIKAHRAAAGAEKGG</sequence>
<comment type="caution">
    <text evidence="2">The sequence shown here is derived from an EMBL/GenBank/DDBJ whole genome shotgun (WGS) entry which is preliminary data.</text>
</comment>
<dbReference type="NCBIfam" id="NF033580">
    <property type="entry name" value="transpos_IS5_3"/>
    <property type="match status" value="1"/>
</dbReference>
<feature type="domain" description="Insertion element IS402-like" evidence="1">
    <location>
        <begin position="5"/>
        <end position="75"/>
    </location>
</feature>
<dbReference type="InterPro" id="IPR052909">
    <property type="entry name" value="Transposase_6_like"/>
</dbReference>
<dbReference type="PANTHER" id="PTHR46637">
    <property type="entry name" value="TIS1421-TRANSPOSASE PROTEIN A"/>
    <property type="match status" value="1"/>
</dbReference>
<name>A0A840I019_9PROT</name>
<accession>A0A840I019</accession>
<dbReference type="Proteomes" id="UP000563524">
    <property type="component" value="Unassembled WGS sequence"/>
</dbReference>
<evidence type="ECO:0000313" key="2">
    <source>
        <dbReference type="EMBL" id="MBB4657508.1"/>
    </source>
</evidence>
<dbReference type="AlphaFoldDB" id="A0A840I019"/>
<evidence type="ECO:0000259" key="1">
    <source>
        <dbReference type="Pfam" id="PF13340"/>
    </source>
</evidence>
<organism evidence="2 3">
    <name type="scientific">Parvularcula dongshanensis</name>
    <dbReference type="NCBI Taxonomy" id="1173995"/>
    <lineage>
        <taxon>Bacteria</taxon>
        <taxon>Pseudomonadati</taxon>
        <taxon>Pseudomonadota</taxon>
        <taxon>Alphaproteobacteria</taxon>
        <taxon>Parvularculales</taxon>
        <taxon>Parvularculaceae</taxon>
        <taxon>Parvularcula</taxon>
    </lineage>
</organism>
<protein>
    <submittedName>
        <fullName evidence="2">Transposase</fullName>
    </submittedName>
</protein>
<keyword evidence="3" id="KW-1185">Reference proteome</keyword>
<dbReference type="PANTHER" id="PTHR46637:SF1">
    <property type="entry name" value="BLL5188 PROTEIN"/>
    <property type="match status" value="1"/>
</dbReference>
<dbReference type="InterPro" id="IPR025161">
    <property type="entry name" value="IS402-like_dom"/>
</dbReference>
<proteinExistence type="predicted"/>